<dbReference type="OrthoDB" id="3390987at2"/>
<gene>
    <name evidence="2" type="ORF">DKT69_13955</name>
</gene>
<proteinExistence type="predicted"/>
<keyword evidence="1" id="KW-0472">Membrane</keyword>
<reference evidence="2 3" key="1">
    <citation type="submission" date="2018-05" db="EMBL/GenBank/DDBJ databases">
        <title>Micromonosporas from Atacama Desert.</title>
        <authorList>
            <person name="Carro L."/>
            <person name="Golinska P."/>
            <person name="Klenk H.-P."/>
            <person name="Goodfellow M."/>
        </authorList>
    </citation>
    <scope>NUCLEOTIDE SEQUENCE [LARGE SCALE GENOMIC DNA]</scope>
    <source>
        <strain evidence="2 3">4G51</strain>
    </source>
</reference>
<accession>A0A317DJN9</accession>
<dbReference type="RefSeq" id="WP_109801994.1">
    <property type="nucleotide sequence ID" value="NZ_QGKS01000211.1"/>
</dbReference>
<comment type="caution">
    <text evidence="2">The sequence shown here is derived from an EMBL/GenBank/DDBJ whole genome shotgun (WGS) entry which is preliminary data.</text>
</comment>
<dbReference type="EMBL" id="QGKS01000211">
    <property type="protein sequence ID" value="PWR14851.1"/>
    <property type="molecule type" value="Genomic_DNA"/>
</dbReference>
<sequence>MDVAVVRSNIRSVVGLAGVALVLTAVVRLVPHDTHDSARAWQPPGGYVVADTVSVGGDRTLRLWTGPAGWYVESLAAGRHEGSVGASGGGDQFTVSEILGGFVGNVPVAGTRAVSVRPHGGVAMHADVHDGMFVLPAHVAGATEPALLVTPIDAAGKPLAAETSVSIAGRI</sequence>
<evidence type="ECO:0000313" key="2">
    <source>
        <dbReference type="EMBL" id="PWR14851.1"/>
    </source>
</evidence>
<dbReference type="Proteomes" id="UP000246050">
    <property type="component" value="Unassembled WGS sequence"/>
</dbReference>
<organism evidence="2 3">
    <name type="scientific">Micromonospora sicca</name>
    <dbReference type="NCBI Taxonomy" id="2202420"/>
    <lineage>
        <taxon>Bacteria</taxon>
        <taxon>Bacillati</taxon>
        <taxon>Actinomycetota</taxon>
        <taxon>Actinomycetes</taxon>
        <taxon>Micromonosporales</taxon>
        <taxon>Micromonosporaceae</taxon>
        <taxon>Micromonospora</taxon>
    </lineage>
</organism>
<dbReference type="AlphaFoldDB" id="A0A317DJN9"/>
<feature type="transmembrane region" description="Helical" evidence="1">
    <location>
        <begin position="12"/>
        <end position="30"/>
    </location>
</feature>
<keyword evidence="1" id="KW-0812">Transmembrane</keyword>
<evidence type="ECO:0000256" key="1">
    <source>
        <dbReference type="SAM" id="Phobius"/>
    </source>
</evidence>
<evidence type="ECO:0000313" key="3">
    <source>
        <dbReference type="Proteomes" id="UP000246050"/>
    </source>
</evidence>
<name>A0A317DJN9_9ACTN</name>
<protein>
    <submittedName>
        <fullName evidence="2">Uncharacterized protein</fullName>
    </submittedName>
</protein>
<keyword evidence="1" id="KW-1133">Transmembrane helix</keyword>